<dbReference type="PATRIC" id="fig|48936.3.peg.838"/>
<dbReference type="PANTHER" id="PTHR46696">
    <property type="entry name" value="P450, PUTATIVE (EUROFUNG)-RELATED"/>
    <property type="match status" value="1"/>
</dbReference>
<dbReference type="Gene3D" id="1.10.630.10">
    <property type="entry name" value="Cytochrome P450"/>
    <property type="match status" value="1"/>
</dbReference>
<dbReference type="AlphaFoldDB" id="A0A0B8ZRB8"/>
<keyword evidence="3" id="KW-1185">Reference proteome</keyword>
<accession>A0A0B8ZRB8</accession>
<evidence type="ECO:0008006" key="4">
    <source>
        <dbReference type="Google" id="ProtNLM"/>
    </source>
</evidence>
<dbReference type="STRING" id="48936.NJ75_00829"/>
<proteinExistence type="inferred from homology"/>
<name>A0A0B8ZRB8_9SPHN</name>
<evidence type="ECO:0000313" key="2">
    <source>
        <dbReference type="EMBL" id="KHS48747.1"/>
    </source>
</evidence>
<dbReference type="GO" id="GO:0004497">
    <property type="term" value="F:monooxygenase activity"/>
    <property type="evidence" value="ECO:0007669"/>
    <property type="project" value="InterPro"/>
</dbReference>
<gene>
    <name evidence="2" type="ORF">NJ75_00829</name>
</gene>
<protein>
    <recommendedName>
        <fullName evidence="4">Cytochrome P450</fullName>
    </recommendedName>
</protein>
<dbReference type="InterPro" id="IPR001128">
    <property type="entry name" value="Cyt_P450"/>
</dbReference>
<dbReference type="GO" id="GO:0020037">
    <property type="term" value="F:heme binding"/>
    <property type="evidence" value="ECO:0007669"/>
    <property type="project" value="InterPro"/>
</dbReference>
<dbReference type="EMBL" id="JRVC01000003">
    <property type="protein sequence ID" value="KHS48747.1"/>
    <property type="molecule type" value="Genomic_DNA"/>
</dbReference>
<dbReference type="GO" id="GO:0016705">
    <property type="term" value="F:oxidoreductase activity, acting on paired donors, with incorporation or reduction of molecular oxygen"/>
    <property type="evidence" value="ECO:0007669"/>
    <property type="project" value="InterPro"/>
</dbReference>
<dbReference type="Pfam" id="PF00067">
    <property type="entry name" value="p450"/>
    <property type="match status" value="1"/>
</dbReference>
<organism evidence="2 3">
    <name type="scientific">Novosphingobium subterraneum</name>
    <dbReference type="NCBI Taxonomy" id="48936"/>
    <lineage>
        <taxon>Bacteria</taxon>
        <taxon>Pseudomonadati</taxon>
        <taxon>Pseudomonadota</taxon>
        <taxon>Alphaproteobacteria</taxon>
        <taxon>Sphingomonadales</taxon>
        <taxon>Sphingomonadaceae</taxon>
        <taxon>Novosphingobium</taxon>
    </lineage>
</organism>
<sequence length="453" mass="48978">MNQQAVLAAASARLFQPGAPALLRCAELDKGGVRVFAAARHEVVSAVLLEEDTFSLQQYDDLLEQVVPGTRYLVGENDGNRQVRLRQLHAAQSWLNARIPGVDPSVPPNLDPGFRGWIAAMARKEASDILDVLQRRAQTGETINFVREYAFLLSYRMARRVLGVPAPEKVPWPVPLLLFARNLTRPGPALRRKDELGDALSALFLQVPLFGHVFGTIIASTGAVPWLAGKTASVGLAAINDALDMPEVAPETSLLSALVAVQPQFPDVADYRLQARSVLFELTGALVLIVGKVLSEVAAFSASERGREAGIPWPALVQRLCDPALEPKARDATIAEMLRLADTSQLVRRVRRDCTWRGEQLKAGDRIVALVGAAAHDDAAFPQADRFAPDPARPYITSGPLQGPHVCYGRGIAWTIIAEAIAATAGRIEPAPNASLGTFLGLPDDLRFTAIRQ</sequence>
<dbReference type="InterPro" id="IPR036396">
    <property type="entry name" value="Cyt_P450_sf"/>
</dbReference>
<evidence type="ECO:0000256" key="1">
    <source>
        <dbReference type="ARBA" id="ARBA00010617"/>
    </source>
</evidence>
<dbReference type="PANTHER" id="PTHR46696:SF1">
    <property type="entry name" value="CYTOCHROME P450 YJIB-RELATED"/>
    <property type="match status" value="1"/>
</dbReference>
<comment type="similarity">
    <text evidence="1">Belongs to the cytochrome P450 family.</text>
</comment>
<dbReference type="RefSeq" id="WP_039331714.1">
    <property type="nucleotide sequence ID" value="NZ_JRVC01000003.1"/>
</dbReference>
<reference evidence="2 3" key="1">
    <citation type="submission" date="2014-10" db="EMBL/GenBank/DDBJ databases">
        <title>Draft genome sequence of Novosphingobium subterraneum DSM 12447.</title>
        <authorList>
            <person name="Gan H.M."/>
            <person name="Gan H.Y."/>
            <person name="Savka M.A."/>
        </authorList>
    </citation>
    <scope>NUCLEOTIDE SEQUENCE [LARGE SCALE GENOMIC DNA]</scope>
    <source>
        <strain evidence="2 3">DSM 12447</strain>
    </source>
</reference>
<comment type="caution">
    <text evidence="2">The sequence shown here is derived from an EMBL/GenBank/DDBJ whole genome shotgun (WGS) entry which is preliminary data.</text>
</comment>
<dbReference type="SUPFAM" id="SSF48264">
    <property type="entry name" value="Cytochrome P450"/>
    <property type="match status" value="1"/>
</dbReference>
<evidence type="ECO:0000313" key="3">
    <source>
        <dbReference type="Proteomes" id="UP000031338"/>
    </source>
</evidence>
<dbReference type="GO" id="GO:0005506">
    <property type="term" value="F:iron ion binding"/>
    <property type="evidence" value="ECO:0007669"/>
    <property type="project" value="InterPro"/>
</dbReference>
<dbReference type="Proteomes" id="UP000031338">
    <property type="component" value="Unassembled WGS sequence"/>
</dbReference>